<comment type="subcellular location">
    <subcellularLocation>
        <location evidence="1">Membrane</location>
        <topology evidence="1">Single-pass type I membrane protein</topology>
    </subcellularLocation>
</comment>
<keyword evidence="10" id="KW-0325">Glycoprotein</keyword>
<dbReference type="FunFam" id="3.80.10.10:FF:000111">
    <property type="entry name" value="LRR receptor-like serine/threonine-protein kinase ERECTA"/>
    <property type="match status" value="1"/>
</dbReference>
<dbReference type="STRING" id="63057.A0A2P5CPT4"/>
<dbReference type="Proteomes" id="UP000237000">
    <property type="component" value="Unassembled WGS sequence"/>
</dbReference>
<dbReference type="SUPFAM" id="SSF52058">
    <property type="entry name" value="L domain-like"/>
    <property type="match status" value="1"/>
</dbReference>
<keyword evidence="5" id="KW-0732">Signal</keyword>
<protein>
    <submittedName>
        <fullName evidence="12">LRR domain containing protein</fullName>
    </submittedName>
</protein>
<dbReference type="InterPro" id="IPR046956">
    <property type="entry name" value="RLP23-like"/>
</dbReference>
<name>A0A2P5CPT4_TREOI</name>
<dbReference type="AlphaFoldDB" id="A0A2P5CPT4"/>
<dbReference type="InterPro" id="IPR001611">
    <property type="entry name" value="Leu-rich_rpt"/>
</dbReference>
<dbReference type="InParanoid" id="A0A2P5CPT4"/>
<gene>
    <name evidence="12" type="ORF">TorRG33x02_277420</name>
</gene>
<evidence type="ECO:0000256" key="10">
    <source>
        <dbReference type="ARBA" id="ARBA00023180"/>
    </source>
</evidence>
<reference evidence="13" key="1">
    <citation type="submission" date="2016-06" db="EMBL/GenBank/DDBJ databases">
        <title>Parallel loss of symbiosis genes in relatives of nitrogen-fixing non-legume Parasponia.</title>
        <authorList>
            <person name="Van Velzen R."/>
            <person name="Holmer R."/>
            <person name="Bu F."/>
            <person name="Rutten L."/>
            <person name="Van Zeijl A."/>
            <person name="Liu W."/>
            <person name="Santuari L."/>
            <person name="Cao Q."/>
            <person name="Sharma T."/>
            <person name="Shen D."/>
            <person name="Roswanjaya Y."/>
            <person name="Wardhani T."/>
            <person name="Kalhor M.S."/>
            <person name="Jansen J."/>
            <person name="Van den Hoogen J."/>
            <person name="Gungor B."/>
            <person name="Hartog M."/>
            <person name="Hontelez J."/>
            <person name="Verver J."/>
            <person name="Yang W.-C."/>
            <person name="Schijlen E."/>
            <person name="Repin R."/>
            <person name="Schilthuizen M."/>
            <person name="Schranz E."/>
            <person name="Heidstra R."/>
            <person name="Miyata K."/>
            <person name="Fedorova E."/>
            <person name="Kohlen W."/>
            <person name="Bisseling T."/>
            <person name="Smit S."/>
            <person name="Geurts R."/>
        </authorList>
    </citation>
    <scope>NUCLEOTIDE SEQUENCE [LARGE SCALE GENOMIC DNA]</scope>
    <source>
        <strain evidence="13">cv. RG33-2</strain>
    </source>
</reference>
<keyword evidence="6" id="KW-0677">Repeat</keyword>
<evidence type="ECO:0000256" key="5">
    <source>
        <dbReference type="ARBA" id="ARBA00022729"/>
    </source>
</evidence>
<feature type="transmembrane region" description="Helical" evidence="11">
    <location>
        <begin position="198"/>
        <end position="221"/>
    </location>
</feature>
<evidence type="ECO:0000256" key="11">
    <source>
        <dbReference type="SAM" id="Phobius"/>
    </source>
</evidence>
<evidence type="ECO:0000313" key="12">
    <source>
        <dbReference type="EMBL" id="PON63059.1"/>
    </source>
</evidence>
<feature type="non-terminal residue" evidence="12">
    <location>
        <position position="1"/>
    </location>
</feature>
<dbReference type="EMBL" id="JXTC01000341">
    <property type="protein sequence ID" value="PON63059.1"/>
    <property type="molecule type" value="Genomic_DNA"/>
</dbReference>
<evidence type="ECO:0000256" key="9">
    <source>
        <dbReference type="ARBA" id="ARBA00023170"/>
    </source>
</evidence>
<evidence type="ECO:0000256" key="6">
    <source>
        <dbReference type="ARBA" id="ARBA00022737"/>
    </source>
</evidence>
<dbReference type="PANTHER" id="PTHR48063">
    <property type="entry name" value="LRR RECEPTOR-LIKE KINASE"/>
    <property type="match status" value="1"/>
</dbReference>
<keyword evidence="3" id="KW-0433">Leucine-rich repeat</keyword>
<evidence type="ECO:0000256" key="4">
    <source>
        <dbReference type="ARBA" id="ARBA00022692"/>
    </source>
</evidence>
<keyword evidence="13" id="KW-1185">Reference proteome</keyword>
<dbReference type="Pfam" id="PF00560">
    <property type="entry name" value="LRR_1"/>
    <property type="match status" value="4"/>
</dbReference>
<dbReference type="OrthoDB" id="1747084at2759"/>
<evidence type="ECO:0000256" key="1">
    <source>
        <dbReference type="ARBA" id="ARBA00004479"/>
    </source>
</evidence>
<organism evidence="12 13">
    <name type="scientific">Trema orientale</name>
    <name type="common">Charcoal tree</name>
    <name type="synonym">Celtis orientalis</name>
    <dbReference type="NCBI Taxonomy" id="63057"/>
    <lineage>
        <taxon>Eukaryota</taxon>
        <taxon>Viridiplantae</taxon>
        <taxon>Streptophyta</taxon>
        <taxon>Embryophyta</taxon>
        <taxon>Tracheophyta</taxon>
        <taxon>Spermatophyta</taxon>
        <taxon>Magnoliopsida</taxon>
        <taxon>eudicotyledons</taxon>
        <taxon>Gunneridae</taxon>
        <taxon>Pentapetalae</taxon>
        <taxon>rosids</taxon>
        <taxon>fabids</taxon>
        <taxon>Rosales</taxon>
        <taxon>Cannabaceae</taxon>
        <taxon>Trema</taxon>
    </lineage>
</organism>
<accession>A0A2P5CPT4</accession>
<evidence type="ECO:0000256" key="3">
    <source>
        <dbReference type="ARBA" id="ARBA00022614"/>
    </source>
</evidence>
<proteinExistence type="inferred from homology"/>
<sequence length="253" mass="28505">VADNNLFGTIPKCFKNFTAMAALTRSDLLFYTYTPMESEVLVIKGRESQIGRSIYLETDLDLSSNNLSGEIPEELTNLQGLRSLNLSGNHLRGRIPDKIGNITMIESLDLSRNHLSGTIPPSISSLTFLCKLNLSYNNLSGEIPRSTQMQSLEASGFIGNQLCGPPLSSRCGEGGKTTLAGGVAGNEDGEREEEEEEYWFRMGIAVGFVMGFMAVIAPLFYSRFWRRVYFWFFEDYLWYKILDCFIKFKYIIS</sequence>
<keyword evidence="8 11" id="KW-0472">Membrane</keyword>
<evidence type="ECO:0000313" key="13">
    <source>
        <dbReference type="Proteomes" id="UP000237000"/>
    </source>
</evidence>
<evidence type="ECO:0000256" key="2">
    <source>
        <dbReference type="ARBA" id="ARBA00009592"/>
    </source>
</evidence>
<evidence type="ECO:0000256" key="8">
    <source>
        <dbReference type="ARBA" id="ARBA00023136"/>
    </source>
</evidence>
<dbReference type="InterPro" id="IPR032675">
    <property type="entry name" value="LRR_dom_sf"/>
</dbReference>
<keyword evidence="7 11" id="KW-1133">Transmembrane helix</keyword>
<keyword evidence="4 11" id="KW-0812">Transmembrane</keyword>
<dbReference type="GO" id="GO:0016020">
    <property type="term" value="C:membrane"/>
    <property type="evidence" value="ECO:0007669"/>
    <property type="project" value="UniProtKB-SubCell"/>
</dbReference>
<evidence type="ECO:0000256" key="7">
    <source>
        <dbReference type="ARBA" id="ARBA00022989"/>
    </source>
</evidence>
<dbReference type="PANTHER" id="PTHR48063:SF98">
    <property type="entry name" value="LRR RECEPTOR-LIKE SERINE_THREONINE-PROTEIN KINASE FLS2"/>
    <property type="match status" value="1"/>
</dbReference>
<keyword evidence="9" id="KW-0675">Receptor</keyword>
<comment type="caution">
    <text evidence="12">The sequence shown here is derived from an EMBL/GenBank/DDBJ whole genome shotgun (WGS) entry which is preliminary data.</text>
</comment>
<dbReference type="Gene3D" id="3.80.10.10">
    <property type="entry name" value="Ribonuclease Inhibitor"/>
    <property type="match status" value="1"/>
</dbReference>
<comment type="similarity">
    <text evidence="2">Belongs to the RLP family.</text>
</comment>